<dbReference type="CTD" id="6624"/>
<dbReference type="FunFam" id="2.80.10.50:FF:000010">
    <property type="entry name" value="Fascin"/>
    <property type="match status" value="1"/>
</dbReference>
<dbReference type="Pfam" id="PF06268">
    <property type="entry name" value="Fascin"/>
    <property type="match status" value="4"/>
</dbReference>
<comment type="subcellular location">
    <subcellularLocation>
        <location evidence="1">Cytoplasm</location>
        <location evidence="1">Cytoskeleton</location>
    </subcellularLocation>
</comment>
<dbReference type="InterPro" id="IPR010431">
    <property type="entry name" value="Fascin"/>
</dbReference>
<name>A0AAJ7TXB8_PETMA</name>
<keyword evidence="4" id="KW-0009">Actin-binding</keyword>
<keyword evidence="5" id="KW-0206">Cytoskeleton</keyword>
<reference evidence="8" key="1">
    <citation type="submission" date="2025-08" db="UniProtKB">
        <authorList>
            <consortium name="RefSeq"/>
        </authorList>
    </citation>
    <scope>IDENTIFICATION</scope>
    <source>
        <tissue evidence="8">Sperm</tissue>
    </source>
</reference>
<dbReference type="SUPFAM" id="SSF50405">
    <property type="entry name" value="Actin-crosslinking proteins"/>
    <property type="match status" value="4"/>
</dbReference>
<comment type="similarity">
    <text evidence="2">Belongs to the fascin family.</text>
</comment>
<sequence length="529" mass="57681">MAAPELLNVHFGLVTESGRYLTAEPFGFTVNVAGQSLKRKQVWALQEEAAATCPEAAAGGQAGADAATTPVLLRSHLGRFLSADKNGRVSADCDKPGPECRFFVFPQADGRWALQSERYGRYLGLGCASVAGGLAPQTPSDSEPLECWAQTLSSNELWAVHLAMHPQVSMYCVGRKRYVRLSTPTPATPAARDELLADSAIPWGVDSLVVLEFNPGGAYSLKACDARLLRSDGVLVNEAEPGTAYVIEFKGGRLAFRDHQGHYLGAMGPAGVLRAGRKPSTRPGKDDLFMLEDSQPQFVLLACNGRMLSVRQTMDVSANQDEETDTETFQMEIDRGSSRVAFRTCGSHYWALVNNGSIQASTSDKGDSCFFDIEWRGKQIAVKAQNGKYVTTKKNGRLSASSDTVGEAELFMLRLVNRPILVLRGEHGFMNAHRGDAPTLHANRSSYQTFRLHYRNGAYAIQGQNQRYWALSGLDVALCGDEPTDFYLEFVGYSRVALRAPNGRLVRGDQAGGVRADADSVDSESLWEY</sequence>
<gene>
    <name evidence="8" type="primary">FSCN1</name>
</gene>
<evidence type="ECO:0000256" key="2">
    <source>
        <dbReference type="ARBA" id="ARBA00007415"/>
    </source>
</evidence>
<dbReference type="PIRSF" id="PIRSF005682">
    <property type="entry name" value="Fascin"/>
    <property type="match status" value="1"/>
</dbReference>
<keyword evidence="3" id="KW-0963">Cytoplasm</keyword>
<evidence type="ECO:0000256" key="1">
    <source>
        <dbReference type="ARBA" id="ARBA00004245"/>
    </source>
</evidence>
<dbReference type="GeneID" id="116951357"/>
<protein>
    <submittedName>
        <fullName evidence="8">Fascin</fullName>
    </submittedName>
</protein>
<dbReference type="GO" id="GO:0016477">
    <property type="term" value="P:cell migration"/>
    <property type="evidence" value="ECO:0007669"/>
    <property type="project" value="TreeGrafter"/>
</dbReference>
<evidence type="ECO:0000256" key="5">
    <source>
        <dbReference type="ARBA" id="ARBA00023212"/>
    </source>
</evidence>
<organism evidence="7 8">
    <name type="scientific">Petromyzon marinus</name>
    <name type="common">Sea lamprey</name>
    <dbReference type="NCBI Taxonomy" id="7757"/>
    <lineage>
        <taxon>Eukaryota</taxon>
        <taxon>Metazoa</taxon>
        <taxon>Chordata</taxon>
        <taxon>Craniata</taxon>
        <taxon>Vertebrata</taxon>
        <taxon>Cyclostomata</taxon>
        <taxon>Hyperoartia</taxon>
        <taxon>Petromyzontiformes</taxon>
        <taxon>Petromyzontidae</taxon>
        <taxon>Petromyzon</taxon>
    </lineage>
</organism>
<dbReference type="FunFam" id="2.80.10.50:FF:000015">
    <property type="entry name" value="Fascin"/>
    <property type="match status" value="1"/>
</dbReference>
<dbReference type="GO" id="GO:0051017">
    <property type="term" value="P:actin filament bundle assembly"/>
    <property type="evidence" value="ECO:0007669"/>
    <property type="project" value="TreeGrafter"/>
</dbReference>
<evidence type="ECO:0000259" key="6">
    <source>
        <dbReference type="Pfam" id="PF06268"/>
    </source>
</evidence>
<dbReference type="Proteomes" id="UP001318040">
    <property type="component" value="Chromosome 43"/>
</dbReference>
<dbReference type="KEGG" id="pmrn:116951357"/>
<dbReference type="Gene3D" id="2.80.10.50">
    <property type="match status" value="4"/>
</dbReference>
<dbReference type="GO" id="GO:0030674">
    <property type="term" value="F:protein-macromolecule adaptor activity"/>
    <property type="evidence" value="ECO:0007669"/>
    <property type="project" value="InterPro"/>
</dbReference>
<feature type="domain" description="Fascin-like" evidence="6">
    <location>
        <begin position="304"/>
        <end position="412"/>
    </location>
</feature>
<dbReference type="FunFam" id="2.80.10.50:FF:000008">
    <property type="entry name" value="Fascin"/>
    <property type="match status" value="1"/>
</dbReference>
<dbReference type="RefSeq" id="XP_032825777.1">
    <property type="nucleotide sequence ID" value="XM_032969886.1"/>
</dbReference>
<evidence type="ECO:0000313" key="7">
    <source>
        <dbReference type="Proteomes" id="UP001318040"/>
    </source>
</evidence>
<dbReference type="GO" id="GO:0007163">
    <property type="term" value="P:establishment or maintenance of cell polarity"/>
    <property type="evidence" value="ECO:0007669"/>
    <property type="project" value="TreeGrafter"/>
</dbReference>
<dbReference type="PANTHER" id="PTHR10551">
    <property type="entry name" value="FASCIN"/>
    <property type="match status" value="1"/>
</dbReference>
<proteinExistence type="inferred from homology"/>
<evidence type="ECO:0000313" key="8">
    <source>
        <dbReference type="RefSeq" id="XP_032825777.1"/>
    </source>
</evidence>
<dbReference type="InterPro" id="IPR022768">
    <property type="entry name" value="Fascin-like_dom"/>
</dbReference>
<dbReference type="GO" id="GO:0051015">
    <property type="term" value="F:actin filament binding"/>
    <property type="evidence" value="ECO:0007669"/>
    <property type="project" value="InterPro"/>
</dbReference>
<feature type="domain" description="Fascin-like" evidence="6">
    <location>
        <begin position="19"/>
        <end position="127"/>
    </location>
</feature>
<dbReference type="PANTHER" id="PTHR10551:SF9">
    <property type="entry name" value="FASCIN-2"/>
    <property type="match status" value="1"/>
</dbReference>
<dbReference type="GO" id="GO:0005737">
    <property type="term" value="C:cytoplasm"/>
    <property type="evidence" value="ECO:0007669"/>
    <property type="project" value="TreeGrafter"/>
</dbReference>
<dbReference type="CDD" id="cd23336">
    <property type="entry name" value="beta-trefoil_FSCN_rpt3"/>
    <property type="match status" value="1"/>
</dbReference>
<keyword evidence="7" id="KW-1185">Reference proteome</keyword>
<dbReference type="GO" id="GO:0015629">
    <property type="term" value="C:actin cytoskeleton"/>
    <property type="evidence" value="ECO:0007669"/>
    <property type="project" value="TreeGrafter"/>
</dbReference>
<dbReference type="CDD" id="cd23337">
    <property type="entry name" value="beta-trefoil_FSCN_rpt4"/>
    <property type="match status" value="1"/>
</dbReference>
<dbReference type="InterPro" id="IPR008999">
    <property type="entry name" value="Actin-crosslinking"/>
</dbReference>
<dbReference type="AlphaFoldDB" id="A0AAJ7TXB8"/>
<feature type="domain" description="Fascin-like" evidence="6">
    <location>
        <begin position="427"/>
        <end position="529"/>
    </location>
</feature>
<evidence type="ECO:0000256" key="3">
    <source>
        <dbReference type="ARBA" id="ARBA00022490"/>
    </source>
</evidence>
<feature type="domain" description="Fascin-like" evidence="6">
    <location>
        <begin position="170"/>
        <end position="290"/>
    </location>
</feature>
<accession>A0AAJ7TXB8</accession>
<evidence type="ECO:0000256" key="4">
    <source>
        <dbReference type="ARBA" id="ARBA00023203"/>
    </source>
</evidence>
<dbReference type="InterPro" id="IPR024703">
    <property type="entry name" value="Fascin_metazoans"/>
</dbReference>